<sequence>MMKTISRAPQSEYFCRDSGSPPQSVCPPMLAVSSTGKQDYLF</sequence>
<dbReference type="AlphaFoldDB" id="A6I327"/>
<feature type="region of interest" description="Disordered" evidence="1">
    <location>
        <begin position="1"/>
        <end position="29"/>
    </location>
</feature>
<feature type="non-terminal residue" evidence="2">
    <location>
        <position position="42"/>
    </location>
</feature>
<evidence type="ECO:0000313" key="3">
    <source>
        <dbReference type="Proteomes" id="UP000234681"/>
    </source>
</evidence>
<gene>
    <name evidence="2" type="ORF">rCG_25654</name>
</gene>
<accession>A6I327</accession>
<name>A6I327_RAT</name>
<dbReference type="Proteomes" id="UP000234681">
    <property type="component" value="Chromosome 8"/>
</dbReference>
<proteinExistence type="predicted"/>
<organism evidence="2 3">
    <name type="scientific">Rattus norvegicus</name>
    <name type="common">Rat</name>
    <dbReference type="NCBI Taxonomy" id="10116"/>
    <lineage>
        <taxon>Eukaryota</taxon>
        <taxon>Metazoa</taxon>
        <taxon>Chordata</taxon>
        <taxon>Craniata</taxon>
        <taxon>Vertebrata</taxon>
        <taxon>Euteleostomi</taxon>
        <taxon>Mammalia</taxon>
        <taxon>Eutheria</taxon>
        <taxon>Euarchontoglires</taxon>
        <taxon>Glires</taxon>
        <taxon>Rodentia</taxon>
        <taxon>Myomorpha</taxon>
        <taxon>Muroidea</taxon>
        <taxon>Muridae</taxon>
        <taxon>Murinae</taxon>
        <taxon>Rattus</taxon>
    </lineage>
</organism>
<dbReference type="EMBL" id="CH473954">
    <property type="protein sequence ID" value="EDL77200.1"/>
    <property type="molecule type" value="Genomic_DNA"/>
</dbReference>
<evidence type="ECO:0000313" key="2">
    <source>
        <dbReference type="EMBL" id="EDL77200.1"/>
    </source>
</evidence>
<reference evidence="2 3" key="1">
    <citation type="submission" date="2005-09" db="EMBL/GenBank/DDBJ databases">
        <authorList>
            <person name="Mural R.J."/>
            <person name="Li P.W."/>
            <person name="Adams M.D."/>
            <person name="Amanatides P.G."/>
            <person name="Baden-Tillson H."/>
            <person name="Barnstead M."/>
            <person name="Chin S.H."/>
            <person name="Dew I."/>
            <person name="Evans C.A."/>
            <person name="Ferriera S."/>
            <person name="Flanigan M."/>
            <person name="Fosler C."/>
            <person name="Glodek A."/>
            <person name="Gu Z."/>
            <person name="Holt R.A."/>
            <person name="Jennings D."/>
            <person name="Kraft C.L."/>
            <person name="Lu F."/>
            <person name="Nguyen T."/>
            <person name="Nusskern D.R."/>
            <person name="Pfannkoch C.M."/>
            <person name="Sitter C."/>
            <person name="Sutton G.G."/>
            <person name="Venter J.C."/>
            <person name="Wang Z."/>
            <person name="Woodage T."/>
            <person name="Zheng X.H."/>
            <person name="Zhong F."/>
        </authorList>
    </citation>
    <scope>NUCLEOTIDE SEQUENCE [LARGE SCALE GENOMIC DNA]</scope>
    <source>
        <strain>BN</strain>
        <strain evidence="3">Sprague-Dawley</strain>
    </source>
</reference>
<evidence type="ECO:0000256" key="1">
    <source>
        <dbReference type="SAM" id="MobiDB-lite"/>
    </source>
</evidence>
<protein>
    <submittedName>
        <fullName evidence="2">RCG25654</fullName>
    </submittedName>
</protein>